<name>A0AAN4YIM1_ASPOZ</name>
<organism evidence="6 7">
    <name type="scientific">Aspergillus oryzae</name>
    <name type="common">Yellow koji mold</name>
    <dbReference type="NCBI Taxonomy" id="5062"/>
    <lineage>
        <taxon>Eukaryota</taxon>
        <taxon>Fungi</taxon>
        <taxon>Dikarya</taxon>
        <taxon>Ascomycota</taxon>
        <taxon>Pezizomycotina</taxon>
        <taxon>Eurotiomycetes</taxon>
        <taxon>Eurotiomycetidae</taxon>
        <taxon>Eurotiales</taxon>
        <taxon>Aspergillaceae</taxon>
        <taxon>Aspergillus</taxon>
        <taxon>Aspergillus subgen. Circumdati</taxon>
    </lineage>
</organism>
<evidence type="ECO:0000313" key="7">
    <source>
        <dbReference type="Proteomes" id="UP001165205"/>
    </source>
</evidence>
<proteinExistence type="inferred from homology"/>
<dbReference type="Pfam" id="PF05199">
    <property type="entry name" value="GMC_oxred_C"/>
    <property type="match status" value="1"/>
</dbReference>
<dbReference type="Pfam" id="PF00534">
    <property type="entry name" value="Glycos_transf_1"/>
    <property type="match status" value="1"/>
</dbReference>
<dbReference type="InterPro" id="IPR012132">
    <property type="entry name" value="GMC_OxRdtase"/>
</dbReference>
<dbReference type="SUPFAM" id="SSF54373">
    <property type="entry name" value="FAD-linked reductases, C-terminal domain"/>
    <property type="match status" value="1"/>
</dbReference>
<dbReference type="GO" id="GO:0044550">
    <property type="term" value="P:secondary metabolite biosynthetic process"/>
    <property type="evidence" value="ECO:0007669"/>
    <property type="project" value="TreeGrafter"/>
</dbReference>
<dbReference type="PANTHER" id="PTHR11552:SF138">
    <property type="entry name" value="DEHYDROGENASE PKFF-RELATED"/>
    <property type="match status" value="1"/>
</dbReference>
<protein>
    <submittedName>
        <fullName evidence="6">Unnamed protein product</fullName>
    </submittedName>
</protein>
<keyword evidence="4" id="KW-1133">Transmembrane helix</keyword>
<dbReference type="InterPro" id="IPR007867">
    <property type="entry name" value="GMC_OxRtase_C"/>
</dbReference>
<dbReference type="InterPro" id="IPR028098">
    <property type="entry name" value="Glyco_trans_4-like_N"/>
</dbReference>
<keyword evidence="2" id="KW-0808">Transferase</keyword>
<evidence type="ECO:0000256" key="1">
    <source>
        <dbReference type="ARBA" id="ARBA00010790"/>
    </source>
</evidence>
<dbReference type="SUPFAM" id="SSF51905">
    <property type="entry name" value="FAD/NAD(P)-binding domain"/>
    <property type="match status" value="1"/>
</dbReference>
<keyword evidence="3" id="KW-0325">Glycoprotein</keyword>
<dbReference type="GO" id="GO:0016614">
    <property type="term" value="F:oxidoreductase activity, acting on CH-OH group of donors"/>
    <property type="evidence" value="ECO:0007669"/>
    <property type="project" value="InterPro"/>
</dbReference>
<dbReference type="InterPro" id="IPR000172">
    <property type="entry name" value="GMC_OxRdtase_N"/>
</dbReference>
<gene>
    <name evidence="6" type="ORF">Aory04_000575300</name>
</gene>
<evidence type="ECO:0000256" key="4">
    <source>
        <dbReference type="SAM" id="Phobius"/>
    </source>
</evidence>
<dbReference type="InterPro" id="IPR036188">
    <property type="entry name" value="FAD/NAD-bd_sf"/>
</dbReference>
<dbReference type="SUPFAM" id="SSF53756">
    <property type="entry name" value="UDP-Glycosyltransferase/glycogen phosphorylase"/>
    <property type="match status" value="1"/>
</dbReference>
<dbReference type="Pfam" id="PF13439">
    <property type="entry name" value="Glyco_transf_4"/>
    <property type="match status" value="1"/>
</dbReference>
<feature type="domain" description="Glucose-methanol-choline oxidoreductase N-terminal" evidence="5">
    <location>
        <begin position="776"/>
        <end position="790"/>
    </location>
</feature>
<dbReference type="EMBL" id="BSYA01000058">
    <property type="protein sequence ID" value="GMG29500.1"/>
    <property type="molecule type" value="Genomic_DNA"/>
</dbReference>
<sequence>MASFTSKPDDFPKVLKGRRVLLTTESLGPINGVSRTTLSLVEYLRRNGVDLAVVAPQYQGFRYQAQDAADCRIPGYPLPYNPDLTIVYPFRLDTVYKQTFQPDILYVASPASLGFQILLQTRQLRKPPTVLLNYQTDLSAYSEIIFPAPLARFAVWLLATVQGFLFSHPAVHTIFYPCSAVLNYLKDAGAPVERTVRLGRGVDTSLFNPTHRDNAYRKEIAPDGEIILVCVCRLAPEKGFEFLAEATIKLAEQKIPFKLMIVGGNRNPVVEARIHRLFDAVREHVIFTGFLTGQPLARAYASGDIFLHCSITETFGLVVLEAMASGLPVIARDQGGPSDIVQHQKTGYLVPPNDIRNFVGLVRDVSINSHLRSALSTSARRYAEETTWEKINNRVAWQMANAFEQRSAEESLGGSDEPVVANFMLPILEKLRLTLAVGLVYFMWLIAVVPLIIHGQRIVPRALELVHSMPVVGRSGLASFVLQSLVLQTNAVPSTQSDTYVSRVDARGFGDASFDYIVVGGGTGGNVIATRLAQKSLKVALVEAGGLYQLESVAAVPAADVLPVGSDPNTKALHDWGFVAEKVAGANGRSIHYARGKCLGGSPTRESMEQWATAVNDSSYTFDQVLPYYKKSVHFTPPNTKTRFANATTGFDAAAYDAQGGPLEVSYANYAMPFSTWMSRGMEAIGINETQEFNHGTLMGAQYCASTISPKDQLRSSSQASFLATIKAPSLTTYSNTLAKKVLFDKNKKATGVRVKGPLGNTFTLNAKKEVIISAGAFQSPQLLMVSGIGPRDTLEQHHIEVLADRPGVGRNMWDHPFFAPSYRVTVDTFTKIATNLLNLVKDFLNSSIMKTGPLTNPVADYLAWEKIPDSLRSQFTSQTLKDLATFTSDWPEAESDQEVAVAMFKRIRQAFQSEAMAPAVIGEEYHPGKRVQTDEQILEYIKDNVMTLWHAACTCKMGTSDDEMAVVDSQARVYGVEGVRVVDASAFPFLPPGHPQSSVCKFWYYWYGLDNG</sequence>
<dbReference type="Pfam" id="PF00732">
    <property type="entry name" value="GMC_oxred_N"/>
    <property type="match status" value="1"/>
</dbReference>
<dbReference type="CDD" id="cd03814">
    <property type="entry name" value="GT4-like"/>
    <property type="match status" value="1"/>
</dbReference>
<evidence type="ECO:0000259" key="5">
    <source>
        <dbReference type="PROSITE" id="PS00624"/>
    </source>
</evidence>
<keyword evidence="4" id="KW-0472">Membrane</keyword>
<evidence type="ECO:0000313" key="6">
    <source>
        <dbReference type="EMBL" id="GMG29500.1"/>
    </source>
</evidence>
<feature type="transmembrane region" description="Helical" evidence="4">
    <location>
        <begin position="433"/>
        <end position="453"/>
    </location>
</feature>
<accession>A0AAN4YIM1</accession>
<dbReference type="Gene3D" id="3.50.50.60">
    <property type="entry name" value="FAD/NAD(P)-binding domain"/>
    <property type="match status" value="1"/>
</dbReference>
<dbReference type="GO" id="GO:0016757">
    <property type="term" value="F:glycosyltransferase activity"/>
    <property type="evidence" value="ECO:0007669"/>
    <property type="project" value="UniProtKB-KW"/>
</dbReference>
<keyword evidence="4" id="KW-0812">Transmembrane</keyword>
<dbReference type="Gene3D" id="3.30.560.10">
    <property type="entry name" value="Glucose Oxidase, domain 3"/>
    <property type="match status" value="1"/>
</dbReference>
<comment type="caution">
    <text evidence="6">The sequence shown here is derived from an EMBL/GenBank/DDBJ whole genome shotgun (WGS) entry which is preliminary data.</text>
</comment>
<evidence type="ECO:0000256" key="2">
    <source>
        <dbReference type="ARBA" id="ARBA00022676"/>
    </source>
</evidence>
<reference evidence="6" key="1">
    <citation type="submission" date="2023-04" db="EMBL/GenBank/DDBJ databases">
        <title>Aspergillus oryzae NBRC 4228.</title>
        <authorList>
            <person name="Ichikawa N."/>
            <person name="Sato H."/>
            <person name="Tonouchi N."/>
        </authorList>
    </citation>
    <scope>NUCLEOTIDE SEQUENCE</scope>
    <source>
        <strain evidence="6">NBRC 4228</strain>
    </source>
</reference>
<dbReference type="Gene3D" id="3.40.50.2000">
    <property type="entry name" value="Glycogen Phosphorylase B"/>
    <property type="match status" value="2"/>
</dbReference>
<keyword evidence="2" id="KW-0328">Glycosyltransferase</keyword>
<evidence type="ECO:0000256" key="3">
    <source>
        <dbReference type="ARBA" id="ARBA00023180"/>
    </source>
</evidence>
<dbReference type="GO" id="GO:0050660">
    <property type="term" value="F:flavin adenine dinucleotide binding"/>
    <property type="evidence" value="ECO:0007669"/>
    <property type="project" value="InterPro"/>
</dbReference>
<dbReference type="Proteomes" id="UP001165205">
    <property type="component" value="Unassembled WGS sequence"/>
</dbReference>
<dbReference type="PROSITE" id="PS00624">
    <property type="entry name" value="GMC_OXRED_2"/>
    <property type="match status" value="1"/>
</dbReference>
<dbReference type="AlphaFoldDB" id="A0AAN4YIM1"/>
<dbReference type="PANTHER" id="PTHR11552">
    <property type="entry name" value="GLUCOSE-METHANOL-CHOLINE GMC OXIDOREDUCTASE"/>
    <property type="match status" value="1"/>
</dbReference>
<comment type="similarity">
    <text evidence="1">Belongs to the GMC oxidoreductase family.</text>
</comment>
<dbReference type="InterPro" id="IPR001296">
    <property type="entry name" value="Glyco_trans_1"/>
</dbReference>